<keyword evidence="1" id="KW-0175">Coiled coil</keyword>
<proteinExistence type="predicted"/>
<evidence type="ECO:0000313" key="3">
    <source>
        <dbReference type="RefSeq" id="XP_052755308.1"/>
    </source>
</evidence>
<dbReference type="GeneID" id="113509884"/>
<evidence type="ECO:0000313" key="2">
    <source>
        <dbReference type="Proteomes" id="UP001652740"/>
    </source>
</evidence>
<evidence type="ECO:0000256" key="1">
    <source>
        <dbReference type="SAM" id="Coils"/>
    </source>
</evidence>
<name>A0ABM3MVC5_GALME</name>
<accession>A0ABM3MVC5</accession>
<dbReference type="RefSeq" id="XP_052755308.1">
    <property type="nucleotide sequence ID" value="XM_052899348.1"/>
</dbReference>
<keyword evidence="2" id="KW-1185">Reference proteome</keyword>
<dbReference type="Proteomes" id="UP001652740">
    <property type="component" value="Unplaced"/>
</dbReference>
<protein>
    <submittedName>
        <fullName evidence="3">Uncharacterized protein LOC113509884 isoform X2</fullName>
    </submittedName>
</protein>
<organism evidence="2 3">
    <name type="scientific">Galleria mellonella</name>
    <name type="common">Greater wax moth</name>
    <dbReference type="NCBI Taxonomy" id="7137"/>
    <lineage>
        <taxon>Eukaryota</taxon>
        <taxon>Metazoa</taxon>
        <taxon>Ecdysozoa</taxon>
        <taxon>Arthropoda</taxon>
        <taxon>Hexapoda</taxon>
        <taxon>Insecta</taxon>
        <taxon>Pterygota</taxon>
        <taxon>Neoptera</taxon>
        <taxon>Endopterygota</taxon>
        <taxon>Lepidoptera</taxon>
        <taxon>Glossata</taxon>
        <taxon>Ditrysia</taxon>
        <taxon>Pyraloidea</taxon>
        <taxon>Pyralidae</taxon>
        <taxon>Galleriinae</taxon>
        <taxon>Galleria</taxon>
    </lineage>
</organism>
<reference evidence="3" key="1">
    <citation type="submission" date="2025-08" db="UniProtKB">
        <authorList>
            <consortium name="RefSeq"/>
        </authorList>
    </citation>
    <scope>IDENTIFICATION</scope>
    <source>
        <tissue evidence="3">Whole larvae</tissue>
    </source>
</reference>
<feature type="coiled-coil region" evidence="1">
    <location>
        <begin position="53"/>
        <end position="108"/>
    </location>
</feature>
<gene>
    <name evidence="3" type="primary">LOC113509884</name>
</gene>
<sequence>MFSPEEQQIEICLLKSNLEKIEDDIVVQNSALPELDAENEQKYRDTMTALRIARSLNSESERLNQKNVKLTARRMQLKRQCDDITTALETARGKRSDLVDLLKREEQEMELQICNYEDSLRAMANRFRTTSNYYWENGTRRKVE</sequence>